<name>A0AAD4MZM0_9BILA</name>
<keyword evidence="2" id="KW-1185">Reference proteome</keyword>
<protein>
    <submittedName>
        <fullName evidence="1">Uncharacterized protein</fullName>
    </submittedName>
</protein>
<reference evidence="1" key="1">
    <citation type="submission" date="2022-01" db="EMBL/GenBank/DDBJ databases">
        <title>Genome Sequence Resource for Two Populations of Ditylenchus destructor, the Migratory Endoparasitic Phytonematode.</title>
        <authorList>
            <person name="Zhang H."/>
            <person name="Lin R."/>
            <person name="Xie B."/>
        </authorList>
    </citation>
    <scope>NUCLEOTIDE SEQUENCE</scope>
    <source>
        <strain evidence="1">BazhouSP</strain>
    </source>
</reference>
<proteinExistence type="predicted"/>
<evidence type="ECO:0000313" key="1">
    <source>
        <dbReference type="EMBL" id="KAI1708651.1"/>
    </source>
</evidence>
<accession>A0AAD4MZM0</accession>
<evidence type="ECO:0000313" key="2">
    <source>
        <dbReference type="Proteomes" id="UP001201812"/>
    </source>
</evidence>
<sequence>MSVLRCALQRGVLNARIMNGILRCLERQSTFNSFYISRLAHTSGKNGESGNTSRSAQNFYPEESTQDALDDDDVFSVFKNQEWSSIPREKRKDREATPQSDNSPLIKFEWQKINAMESILSILDSDDVKGVLGQACNTSLLEWKPSPRGKSIADKSLQDTDFFDIFSDDAVFDVISDEKPNRTRAGIGNRTVRRAGFFYKVEDNDHIDMIAAEKHSTVAN</sequence>
<comment type="caution">
    <text evidence="1">The sequence shown here is derived from an EMBL/GenBank/DDBJ whole genome shotgun (WGS) entry which is preliminary data.</text>
</comment>
<gene>
    <name evidence="1" type="ORF">DdX_11727</name>
</gene>
<organism evidence="1 2">
    <name type="scientific">Ditylenchus destructor</name>
    <dbReference type="NCBI Taxonomy" id="166010"/>
    <lineage>
        <taxon>Eukaryota</taxon>
        <taxon>Metazoa</taxon>
        <taxon>Ecdysozoa</taxon>
        <taxon>Nematoda</taxon>
        <taxon>Chromadorea</taxon>
        <taxon>Rhabditida</taxon>
        <taxon>Tylenchina</taxon>
        <taxon>Tylenchomorpha</taxon>
        <taxon>Sphaerularioidea</taxon>
        <taxon>Anguinidae</taxon>
        <taxon>Anguininae</taxon>
        <taxon>Ditylenchus</taxon>
    </lineage>
</organism>
<dbReference type="AlphaFoldDB" id="A0AAD4MZM0"/>
<dbReference type="EMBL" id="JAKKPZ010000034">
    <property type="protein sequence ID" value="KAI1708651.1"/>
    <property type="molecule type" value="Genomic_DNA"/>
</dbReference>
<dbReference type="Proteomes" id="UP001201812">
    <property type="component" value="Unassembled WGS sequence"/>
</dbReference>